<keyword evidence="2" id="KW-1185">Reference proteome</keyword>
<evidence type="ECO:0000313" key="1">
    <source>
        <dbReference type="EMBL" id="MBC8545496.1"/>
    </source>
</evidence>
<dbReference type="EMBL" id="JACRST010000001">
    <property type="protein sequence ID" value="MBC8545496.1"/>
    <property type="molecule type" value="Genomic_DNA"/>
</dbReference>
<sequence length="71" mass="8219">MKTKLFSDQIEPACAYCRHGDLSKDGKMILCPKKGIVPGYYKCRMFVYSPLKRIPKKPSRIPSYDQSDFEL</sequence>
<accession>A0A926I3U0</accession>
<evidence type="ECO:0000313" key="2">
    <source>
        <dbReference type="Proteomes" id="UP000653127"/>
    </source>
</evidence>
<protein>
    <submittedName>
        <fullName evidence="1">Uncharacterized protein</fullName>
    </submittedName>
</protein>
<comment type="caution">
    <text evidence="1">The sequence shown here is derived from an EMBL/GenBank/DDBJ whole genome shotgun (WGS) entry which is preliminary data.</text>
</comment>
<dbReference type="AlphaFoldDB" id="A0A926I3U0"/>
<gene>
    <name evidence="1" type="ORF">H8711_00910</name>
</gene>
<reference evidence="1" key="1">
    <citation type="submission" date="2020-08" db="EMBL/GenBank/DDBJ databases">
        <title>Genome public.</title>
        <authorList>
            <person name="Liu C."/>
            <person name="Sun Q."/>
        </authorList>
    </citation>
    <scope>NUCLEOTIDE SEQUENCE</scope>
    <source>
        <strain evidence="1">NSJ-31</strain>
    </source>
</reference>
<dbReference type="Proteomes" id="UP000653127">
    <property type="component" value="Unassembled WGS sequence"/>
</dbReference>
<name>A0A926I3U0_9FIRM</name>
<proteinExistence type="predicted"/>
<dbReference type="RefSeq" id="WP_249281650.1">
    <property type="nucleotide sequence ID" value="NZ_JACRST010000001.1"/>
</dbReference>
<organism evidence="1 2">
    <name type="scientific">Ligaoa zhengdingensis</name>
    <dbReference type="NCBI Taxonomy" id="2763658"/>
    <lineage>
        <taxon>Bacteria</taxon>
        <taxon>Bacillati</taxon>
        <taxon>Bacillota</taxon>
        <taxon>Clostridia</taxon>
        <taxon>Eubacteriales</taxon>
        <taxon>Oscillospiraceae</taxon>
        <taxon>Ligaoa</taxon>
    </lineage>
</organism>